<organism evidence="1 2">
    <name type="scientific">Undibacterium umbellatum</name>
    <dbReference type="NCBI Taxonomy" id="2762300"/>
    <lineage>
        <taxon>Bacteria</taxon>
        <taxon>Pseudomonadati</taxon>
        <taxon>Pseudomonadota</taxon>
        <taxon>Betaproteobacteria</taxon>
        <taxon>Burkholderiales</taxon>
        <taxon>Oxalobacteraceae</taxon>
        <taxon>Undibacterium</taxon>
    </lineage>
</organism>
<accession>A0ABR6ZK21</accession>
<gene>
    <name evidence="1" type="ORF">H8L47_29020</name>
</gene>
<dbReference type="Proteomes" id="UP000646911">
    <property type="component" value="Unassembled WGS sequence"/>
</dbReference>
<comment type="caution">
    <text evidence="1">The sequence shown here is derived from an EMBL/GenBank/DDBJ whole genome shotgun (WGS) entry which is preliminary data.</text>
</comment>
<protein>
    <submittedName>
        <fullName evidence="1">Uncharacterized protein</fullName>
    </submittedName>
</protein>
<dbReference type="EMBL" id="JACOFX010000045">
    <property type="protein sequence ID" value="MBC3911612.1"/>
    <property type="molecule type" value="Genomic_DNA"/>
</dbReference>
<sequence>MTSENISPDKEVLLEGTFVGFGWRNLKTFLIEGGKNAEEILLFSSDEHMDEHFRQIGGKVIKIIDDNFVTVLEGSLGSLCGNCYSYVNKAQLRGLVRQDADKTGFILTEISMARIVEDDGRVHDLAL</sequence>
<dbReference type="RefSeq" id="WP_186957314.1">
    <property type="nucleotide sequence ID" value="NZ_JACOFX010000045.1"/>
</dbReference>
<evidence type="ECO:0000313" key="2">
    <source>
        <dbReference type="Proteomes" id="UP000646911"/>
    </source>
</evidence>
<keyword evidence="2" id="KW-1185">Reference proteome</keyword>
<evidence type="ECO:0000313" key="1">
    <source>
        <dbReference type="EMBL" id="MBC3911612.1"/>
    </source>
</evidence>
<reference evidence="1 2" key="1">
    <citation type="submission" date="2020-08" db="EMBL/GenBank/DDBJ databases">
        <title>Novel species isolated from subtropical streams in China.</title>
        <authorList>
            <person name="Lu H."/>
        </authorList>
    </citation>
    <scope>NUCLEOTIDE SEQUENCE [LARGE SCALE GENOMIC DNA]</scope>
    <source>
        <strain evidence="1 2">NL8W</strain>
    </source>
</reference>
<proteinExistence type="predicted"/>
<name>A0ABR6ZK21_9BURK</name>